<gene>
    <name evidence="1" type="ORF">K8V88_11710</name>
</gene>
<dbReference type="EMBL" id="DYWC01000275">
    <property type="protein sequence ID" value="HJF88090.1"/>
    <property type="molecule type" value="Genomic_DNA"/>
</dbReference>
<name>A0A921HVH1_9LACO</name>
<proteinExistence type="predicted"/>
<evidence type="ECO:0000313" key="2">
    <source>
        <dbReference type="Proteomes" id="UP000747013"/>
    </source>
</evidence>
<dbReference type="Proteomes" id="UP000747013">
    <property type="component" value="Unassembled WGS sequence"/>
</dbReference>
<reference evidence="1" key="1">
    <citation type="journal article" date="2021" name="PeerJ">
        <title>Extensive microbial diversity within the chicken gut microbiome revealed by metagenomics and culture.</title>
        <authorList>
            <person name="Gilroy R."/>
            <person name="Ravi A."/>
            <person name="Getino M."/>
            <person name="Pursley I."/>
            <person name="Horton D.L."/>
            <person name="Alikhan N.F."/>
            <person name="Baker D."/>
            <person name="Gharbi K."/>
            <person name="Hall N."/>
            <person name="Watson M."/>
            <person name="Adriaenssens E.M."/>
            <person name="Foster-Nyarko E."/>
            <person name="Jarju S."/>
            <person name="Secka A."/>
            <person name="Antonio M."/>
            <person name="Oren A."/>
            <person name="Chaudhuri R.R."/>
            <person name="La Ragione R."/>
            <person name="Hildebrand F."/>
            <person name="Pallen M.J."/>
        </authorList>
    </citation>
    <scope>NUCLEOTIDE SEQUENCE</scope>
    <source>
        <strain evidence="1">7886</strain>
    </source>
</reference>
<reference evidence="1" key="2">
    <citation type="submission" date="2021-09" db="EMBL/GenBank/DDBJ databases">
        <authorList>
            <person name="Gilroy R."/>
        </authorList>
    </citation>
    <scope>NUCLEOTIDE SEQUENCE</scope>
    <source>
        <strain evidence="1">7886</strain>
    </source>
</reference>
<organism evidence="1 2">
    <name type="scientific">Companilactobacillus farciminis</name>
    <dbReference type="NCBI Taxonomy" id="1612"/>
    <lineage>
        <taxon>Bacteria</taxon>
        <taxon>Bacillati</taxon>
        <taxon>Bacillota</taxon>
        <taxon>Bacilli</taxon>
        <taxon>Lactobacillales</taxon>
        <taxon>Lactobacillaceae</taxon>
        <taxon>Companilactobacillus</taxon>
    </lineage>
</organism>
<accession>A0A921HVH1</accession>
<protein>
    <submittedName>
        <fullName evidence="1">Uncharacterized protein</fullName>
    </submittedName>
</protein>
<dbReference type="AlphaFoldDB" id="A0A921HVH1"/>
<comment type="caution">
    <text evidence="1">The sequence shown here is derived from an EMBL/GenBank/DDBJ whole genome shotgun (WGS) entry which is preliminary data.</text>
</comment>
<evidence type="ECO:0000313" key="1">
    <source>
        <dbReference type="EMBL" id="HJF88090.1"/>
    </source>
</evidence>
<sequence length="132" mass="15367">MGMFSGECAICGKKIHAYETRNNTKDHHKICLNCTNLVLNGKDSSKMMWIGDHTLEEFKNAFDRVPTNSQEMSDEEKAEAIQAFKNHNAREYNSFLVDETDERCLLYSLSHESFFLFNFDEIVGYRPIEKRT</sequence>